<evidence type="ECO:0000313" key="1">
    <source>
        <dbReference type="EMBL" id="QHB37409.1"/>
    </source>
</evidence>
<organism evidence="1 2">
    <name type="scientific">Mycobacterium phage Onyinye</name>
    <dbReference type="NCBI Taxonomy" id="2686235"/>
    <lineage>
        <taxon>Viruses</taxon>
        <taxon>Duplodnaviria</taxon>
        <taxon>Heunggongvirae</taxon>
        <taxon>Uroviricota</taxon>
        <taxon>Caudoviricetes</taxon>
        <taxon>Onyinyevirus</taxon>
        <taxon>Onyinyevirus onyinye</taxon>
    </lineage>
</organism>
<dbReference type="Proteomes" id="UP000463915">
    <property type="component" value="Segment"/>
</dbReference>
<accession>A0A6B9LJA3</accession>
<keyword evidence="2" id="KW-1185">Reference proteome</keyword>
<gene>
    <name evidence="1" type="primary">2</name>
    <name evidence="1" type="ORF">SEA_ONYINYE_2</name>
</gene>
<evidence type="ECO:0000313" key="2">
    <source>
        <dbReference type="Proteomes" id="UP000463915"/>
    </source>
</evidence>
<dbReference type="KEGG" id="vg:77924800"/>
<reference evidence="1 2" key="1">
    <citation type="submission" date="2019-12" db="EMBL/GenBank/DDBJ databases">
        <authorList>
            <person name="Ayuk M.A."/>
            <person name="Robinson C.J."/>
            <person name="Anderson W.A."/>
            <person name="Ullah H."/>
            <person name="Gugssa A."/>
            <person name="Somiranjan G."/>
            <person name="Allen A."/>
            <person name="Lourds M.F."/>
            <person name="Quagraine B.K."/>
            <person name="Smith M."/>
            <person name="Moore M."/>
            <person name="Oliver J."/>
            <person name="Irabor E."/>
            <person name="Roy S.D."/>
            <person name="Bassey G."/>
            <person name="Louis B.N."/>
            <person name="Adu D."/>
            <person name="Akhimien C.E."/>
            <person name="Annor K."/>
            <person name="Archibald A."/>
            <person name="Ashagre K.C."/>
            <person name="Baity M.R."/>
            <person name="Barnes K.J."/>
            <person name="Barrios L.E."/>
            <person name="Black A.C."/>
            <person name="Bowen'Kauth M.S."/>
            <person name="Bowman K.N."/>
            <person name="Breaux D.L."/>
            <person name="Brooks J.A."/>
            <person name="Bwayili H.A."/>
            <person name="Caine T."/>
            <person name="Williams A.Y."/>
            <person name="Norris L.J."/>
            <person name="Nwozo E.O."/>
            <person name="Prosper P.L."/>
            <person name="Rankin N.A."/>
            <person name="Richardson K.M."/>
            <person name="Robinson D.M."/>
            <person name="Salters D.J."/>
            <person name="Savage M.A."/>
            <person name="Solomon S.M."/>
            <person name="Williams L.R."/>
            <person name="Curtis N."/>
            <person name="Garlena R.A."/>
            <person name="Russell D.A."/>
            <person name="Pope W.H."/>
            <person name="Jacobs-Sera D."/>
            <person name="Hatfull G.F."/>
        </authorList>
    </citation>
    <scope>NUCLEOTIDE SEQUENCE [LARGE SCALE GENOMIC DNA]</scope>
</reference>
<sequence>MIELQKTFRDSYWWSKDESIWLDPNDIQSVEQMTDRTPGGSQSNAYVRIVMRSGVEHKIYGDLHDITRKLGYQS</sequence>
<dbReference type="RefSeq" id="YP_010649251.1">
    <property type="nucleotide sequence ID" value="NC_070765.1"/>
</dbReference>
<protein>
    <submittedName>
        <fullName evidence="1">Uncharacterized protein</fullName>
    </submittedName>
</protein>
<name>A0A6B9LJA3_9CAUD</name>
<proteinExistence type="predicted"/>
<dbReference type="GeneID" id="77924800"/>
<dbReference type="EMBL" id="MN813687">
    <property type="protein sequence ID" value="QHB37409.1"/>
    <property type="molecule type" value="Genomic_DNA"/>
</dbReference>